<feature type="domain" description="AB hydrolase-1" evidence="3">
    <location>
        <begin position="86"/>
        <end position="265"/>
    </location>
</feature>
<dbReference type="Gene3D" id="3.40.50.1820">
    <property type="entry name" value="alpha/beta hydrolase"/>
    <property type="match status" value="2"/>
</dbReference>
<dbReference type="GO" id="GO:0005737">
    <property type="term" value="C:cytoplasm"/>
    <property type="evidence" value="ECO:0007669"/>
    <property type="project" value="InterPro"/>
</dbReference>
<organism evidence="4 5">
    <name type="scientific">Maricaulis salignorans</name>
    <dbReference type="NCBI Taxonomy" id="144026"/>
    <lineage>
        <taxon>Bacteria</taxon>
        <taxon>Pseudomonadati</taxon>
        <taxon>Pseudomonadota</taxon>
        <taxon>Alphaproteobacteria</taxon>
        <taxon>Maricaulales</taxon>
        <taxon>Maricaulaceae</taxon>
        <taxon>Maricaulis</taxon>
    </lineage>
</organism>
<dbReference type="SUPFAM" id="SSF53474">
    <property type="entry name" value="alpha/beta-Hydrolases"/>
    <property type="match status" value="1"/>
</dbReference>
<evidence type="ECO:0000256" key="1">
    <source>
        <dbReference type="ARBA" id="ARBA00021843"/>
    </source>
</evidence>
<keyword evidence="5" id="KW-1185">Reference proteome</keyword>
<reference evidence="4 5" key="1">
    <citation type="submission" date="2016-10" db="EMBL/GenBank/DDBJ databases">
        <authorList>
            <person name="de Groot N.N."/>
        </authorList>
    </citation>
    <scope>NUCLEOTIDE SEQUENCE [LARGE SCALE GENOMIC DNA]</scope>
    <source>
        <strain evidence="4 5">DSM 16077</strain>
    </source>
</reference>
<accession>A0A1G9T6Y6</accession>
<evidence type="ECO:0000313" key="5">
    <source>
        <dbReference type="Proteomes" id="UP000199759"/>
    </source>
</evidence>
<dbReference type="GO" id="GO:0006508">
    <property type="term" value="P:proteolysis"/>
    <property type="evidence" value="ECO:0007669"/>
    <property type="project" value="InterPro"/>
</dbReference>
<dbReference type="InterPro" id="IPR005944">
    <property type="entry name" value="Pro_iminopeptidase"/>
</dbReference>
<sequence length="495" mass="53674">MMSWKQSILATALSAILLSPAVFAQSVPGANAYGEDAIEFTARSGDSVAAFHGTVLVPENRADPASRMIEVSYIRFPATGENPGSPIVYLSGGPGGSGSGTARGPRFPLFQEMRQHGDVIAFDQRGTGGSTELPRCVSSQPVSETQRVSDAEYAAAYRRAVEECGVFWREQGVDVTGYTTRESVQDLAALREHLGAEQISLWGISYGSHLALAALKEIPEQLDRVILASAEGLDQTVKMPAETDRYFARLQAAIDTQPAARALYPDVAGLMRRVHARFEAEPMLVQVPQEDGETRPFLLQRRNLQEFSSGLISDPQYAALLLMLYTELEAGHSTLAVLLLQRFWSMGEPITLSAMSTAMDLASGIDDERLAEFERQAETGLIGGYLNFPMPQIRGAWDGFDLGGEFRERPHGDTPVLLLTGTLDGRTYPDAQAASVSGLSHVEQIIVRNAGHNLFMTTPEVAAAMHRFMRGEAAASSEIIIDLPDMTANPLDQQG</sequence>
<evidence type="ECO:0000256" key="2">
    <source>
        <dbReference type="SAM" id="SignalP"/>
    </source>
</evidence>
<dbReference type="InterPro" id="IPR029058">
    <property type="entry name" value="AB_hydrolase_fold"/>
</dbReference>
<feature type="signal peptide" evidence="2">
    <location>
        <begin position="1"/>
        <end position="24"/>
    </location>
</feature>
<proteinExistence type="predicted"/>
<dbReference type="Proteomes" id="UP000199759">
    <property type="component" value="Unassembled WGS sequence"/>
</dbReference>
<keyword evidence="2" id="KW-0732">Signal</keyword>
<name>A0A1G9T6Y6_9PROT</name>
<evidence type="ECO:0000313" key="4">
    <source>
        <dbReference type="EMBL" id="SDM43493.1"/>
    </source>
</evidence>
<keyword evidence="4" id="KW-0378">Hydrolase</keyword>
<dbReference type="AlphaFoldDB" id="A0A1G9T6Y6"/>
<dbReference type="Pfam" id="PF00561">
    <property type="entry name" value="Abhydrolase_1"/>
    <property type="match status" value="1"/>
</dbReference>
<dbReference type="PANTHER" id="PTHR43722">
    <property type="entry name" value="PROLINE IMINOPEPTIDASE"/>
    <property type="match status" value="1"/>
</dbReference>
<dbReference type="STRING" id="144026.SAMN04488568_11156"/>
<protein>
    <recommendedName>
        <fullName evidence="1">Proline iminopeptidase</fullName>
    </recommendedName>
</protein>
<dbReference type="RefSeq" id="WP_233342421.1">
    <property type="nucleotide sequence ID" value="NZ_FNHG01000011.1"/>
</dbReference>
<dbReference type="PANTHER" id="PTHR43722:SF1">
    <property type="entry name" value="PROLINE IMINOPEPTIDASE"/>
    <property type="match status" value="1"/>
</dbReference>
<evidence type="ECO:0000259" key="3">
    <source>
        <dbReference type="Pfam" id="PF00561"/>
    </source>
</evidence>
<dbReference type="EMBL" id="FNHG01000011">
    <property type="protein sequence ID" value="SDM43493.1"/>
    <property type="molecule type" value="Genomic_DNA"/>
</dbReference>
<dbReference type="GO" id="GO:0004177">
    <property type="term" value="F:aminopeptidase activity"/>
    <property type="evidence" value="ECO:0007669"/>
    <property type="project" value="UniProtKB-EC"/>
</dbReference>
<feature type="chain" id="PRO_5011586492" description="Proline iminopeptidase" evidence="2">
    <location>
        <begin position="25"/>
        <end position="495"/>
    </location>
</feature>
<dbReference type="InterPro" id="IPR000073">
    <property type="entry name" value="AB_hydrolase_1"/>
</dbReference>
<gene>
    <name evidence="4" type="ORF">SAMN04488568_11156</name>
</gene>